<accession>A0A0D2MLB7</accession>
<dbReference type="OrthoDB" id="544736at2759"/>
<reference evidence="2 3" key="1">
    <citation type="journal article" date="2013" name="BMC Genomics">
        <title>Reconstruction of the lipid metabolism for the microalga Monoraphidium neglectum from its genome sequence reveals characteristics suitable for biofuel production.</title>
        <authorList>
            <person name="Bogen C."/>
            <person name="Al-Dilaimi A."/>
            <person name="Albersmeier A."/>
            <person name="Wichmann J."/>
            <person name="Grundmann M."/>
            <person name="Rupp O."/>
            <person name="Lauersen K.J."/>
            <person name="Blifernez-Klassen O."/>
            <person name="Kalinowski J."/>
            <person name="Goesmann A."/>
            <person name="Mussgnug J.H."/>
            <person name="Kruse O."/>
        </authorList>
    </citation>
    <scope>NUCLEOTIDE SEQUENCE [LARGE SCALE GENOMIC DNA]</scope>
    <source>
        <strain evidence="2 3">SAG 48.87</strain>
    </source>
</reference>
<sequence>MDSSRSERAGAALAPAPRPIDTTRILNLFGYVGPVASLMTHTLFSHSYSGGGAAAAAPAPPRAASQALRSLADGRARARAPSDGGVGTGGRTRFVLSRTEDAIDSVLPCAAERMFKRPGKFGNPGGLRFTYDA</sequence>
<dbReference type="AlphaFoldDB" id="A0A0D2MLB7"/>
<evidence type="ECO:0000313" key="2">
    <source>
        <dbReference type="EMBL" id="KIY95635.1"/>
    </source>
</evidence>
<keyword evidence="3" id="KW-1185">Reference proteome</keyword>
<dbReference type="KEGG" id="mng:MNEG_12326"/>
<evidence type="ECO:0000256" key="1">
    <source>
        <dbReference type="SAM" id="MobiDB-lite"/>
    </source>
</evidence>
<gene>
    <name evidence="2" type="ORF">MNEG_12326</name>
</gene>
<proteinExistence type="predicted"/>
<name>A0A0D2MLB7_9CHLO</name>
<dbReference type="Proteomes" id="UP000054498">
    <property type="component" value="Unassembled WGS sequence"/>
</dbReference>
<dbReference type="GeneID" id="25729677"/>
<organism evidence="2 3">
    <name type="scientific">Monoraphidium neglectum</name>
    <dbReference type="NCBI Taxonomy" id="145388"/>
    <lineage>
        <taxon>Eukaryota</taxon>
        <taxon>Viridiplantae</taxon>
        <taxon>Chlorophyta</taxon>
        <taxon>core chlorophytes</taxon>
        <taxon>Chlorophyceae</taxon>
        <taxon>CS clade</taxon>
        <taxon>Sphaeropleales</taxon>
        <taxon>Selenastraceae</taxon>
        <taxon>Monoraphidium</taxon>
    </lineage>
</organism>
<dbReference type="RefSeq" id="XP_013894655.1">
    <property type="nucleotide sequence ID" value="XM_014039201.1"/>
</dbReference>
<dbReference type="EMBL" id="KK103407">
    <property type="protein sequence ID" value="KIY95635.1"/>
    <property type="molecule type" value="Genomic_DNA"/>
</dbReference>
<evidence type="ECO:0000313" key="3">
    <source>
        <dbReference type="Proteomes" id="UP000054498"/>
    </source>
</evidence>
<protein>
    <submittedName>
        <fullName evidence="2">Uncharacterized protein</fullName>
    </submittedName>
</protein>
<feature type="region of interest" description="Disordered" evidence="1">
    <location>
        <begin position="49"/>
        <end position="92"/>
    </location>
</feature>